<dbReference type="Pfam" id="PF00083">
    <property type="entry name" value="Sugar_tr"/>
    <property type="match status" value="1"/>
</dbReference>
<keyword evidence="12" id="KW-1185">Reference proteome</keyword>
<evidence type="ECO:0000256" key="7">
    <source>
        <dbReference type="RuleBase" id="RU003346"/>
    </source>
</evidence>
<feature type="transmembrane region" description="Helical" evidence="9">
    <location>
        <begin position="79"/>
        <end position="100"/>
    </location>
</feature>
<accession>A0AAV9U702</accession>
<dbReference type="PANTHER" id="PTHR48022:SF29">
    <property type="entry name" value="SUGAR TRANSPORTER, PUTATIVE (AFU_ORTHOLOGUE AFUA_6G14500)-RELATED"/>
    <property type="match status" value="1"/>
</dbReference>
<comment type="caution">
    <text evidence="11">The sequence shown here is derived from an EMBL/GenBank/DDBJ whole genome shotgun (WGS) entry which is preliminary data.</text>
</comment>
<dbReference type="InterPro" id="IPR050360">
    <property type="entry name" value="MFS_Sugar_Transporters"/>
</dbReference>
<evidence type="ECO:0000256" key="8">
    <source>
        <dbReference type="SAM" id="MobiDB-lite"/>
    </source>
</evidence>
<dbReference type="Proteomes" id="UP001375240">
    <property type="component" value="Unassembled WGS sequence"/>
</dbReference>
<proteinExistence type="inferred from homology"/>
<dbReference type="InterPro" id="IPR005828">
    <property type="entry name" value="MFS_sugar_transport-like"/>
</dbReference>
<dbReference type="EMBL" id="JAVHNQ010000011">
    <property type="protein sequence ID" value="KAK6336084.1"/>
    <property type="molecule type" value="Genomic_DNA"/>
</dbReference>
<dbReference type="PROSITE" id="PS50850">
    <property type="entry name" value="MFS"/>
    <property type="match status" value="1"/>
</dbReference>
<dbReference type="AlphaFoldDB" id="A0AAV9U702"/>
<evidence type="ECO:0000256" key="5">
    <source>
        <dbReference type="ARBA" id="ARBA00022989"/>
    </source>
</evidence>
<feature type="transmembrane region" description="Helical" evidence="9">
    <location>
        <begin position="455"/>
        <end position="474"/>
    </location>
</feature>
<name>A0AAV9U702_9PEZI</name>
<evidence type="ECO:0000259" key="10">
    <source>
        <dbReference type="PROSITE" id="PS50850"/>
    </source>
</evidence>
<feature type="compositionally biased region" description="Basic and acidic residues" evidence="8">
    <location>
        <begin position="522"/>
        <end position="538"/>
    </location>
</feature>
<protein>
    <recommendedName>
        <fullName evidence="10">Major facilitator superfamily (MFS) profile domain-containing protein</fullName>
    </recommendedName>
</protein>
<dbReference type="PANTHER" id="PTHR48022">
    <property type="entry name" value="PLASTIDIC GLUCOSE TRANSPORTER 4"/>
    <property type="match status" value="1"/>
</dbReference>
<feature type="region of interest" description="Disordered" evidence="8">
    <location>
        <begin position="511"/>
        <end position="538"/>
    </location>
</feature>
<organism evidence="11 12">
    <name type="scientific">Orbilia brochopaga</name>
    <dbReference type="NCBI Taxonomy" id="3140254"/>
    <lineage>
        <taxon>Eukaryota</taxon>
        <taxon>Fungi</taxon>
        <taxon>Dikarya</taxon>
        <taxon>Ascomycota</taxon>
        <taxon>Pezizomycotina</taxon>
        <taxon>Orbiliomycetes</taxon>
        <taxon>Orbiliales</taxon>
        <taxon>Orbiliaceae</taxon>
        <taxon>Orbilia</taxon>
    </lineage>
</organism>
<dbReference type="InterPro" id="IPR020846">
    <property type="entry name" value="MFS_dom"/>
</dbReference>
<evidence type="ECO:0000256" key="9">
    <source>
        <dbReference type="SAM" id="Phobius"/>
    </source>
</evidence>
<dbReference type="InterPro" id="IPR036259">
    <property type="entry name" value="MFS_trans_sf"/>
</dbReference>
<reference evidence="11 12" key="1">
    <citation type="submission" date="2019-10" db="EMBL/GenBank/DDBJ databases">
        <authorList>
            <person name="Palmer J.M."/>
        </authorList>
    </citation>
    <scope>NUCLEOTIDE SEQUENCE [LARGE SCALE GENOMIC DNA]</scope>
    <source>
        <strain evidence="11 12">TWF696</strain>
    </source>
</reference>
<feature type="transmembrane region" description="Helical" evidence="9">
    <location>
        <begin position="35"/>
        <end position="53"/>
    </location>
</feature>
<keyword evidence="6 9" id="KW-0472">Membrane</keyword>
<keyword evidence="5 9" id="KW-1133">Transmembrane helix</keyword>
<feature type="transmembrane region" description="Helical" evidence="9">
    <location>
        <begin position="355"/>
        <end position="373"/>
    </location>
</feature>
<feature type="transmembrane region" description="Helical" evidence="9">
    <location>
        <begin position="107"/>
        <end position="124"/>
    </location>
</feature>
<feature type="transmembrane region" description="Helical" evidence="9">
    <location>
        <begin position="385"/>
        <end position="403"/>
    </location>
</feature>
<evidence type="ECO:0000313" key="12">
    <source>
        <dbReference type="Proteomes" id="UP001375240"/>
    </source>
</evidence>
<evidence type="ECO:0000313" key="11">
    <source>
        <dbReference type="EMBL" id="KAK6336084.1"/>
    </source>
</evidence>
<dbReference type="GO" id="GO:0005351">
    <property type="term" value="F:carbohydrate:proton symporter activity"/>
    <property type="evidence" value="ECO:0007669"/>
    <property type="project" value="TreeGrafter"/>
</dbReference>
<dbReference type="SUPFAM" id="SSF103473">
    <property type="entry name" value="MFS general substrate transporter"/>
    <property type="match status" value="1"/>
</dbReference>
<feature type="transmembrane region" description="Helical" evidence="9">
    <location>
        <begin position="423"/>
        <end position="443"/>
    </location>
</feature>
<dbReference type="FunFam" id="1.20.1250.20:FF:000117">
    <property type="entry name" value="MFS hexose transporter"/>
    <property type="match status" value="1"/>
</dbReference>
<evidence type="ECO:0000256" key="1">
    <source>
        <dbReference type="ARBA" id="ARBA00004141"/>
    </source>
</evidence>
<keyword evidence="3 7" id="KW-0813">Transport</keyword>
<feature type="transmembrane region" description="Helical" evidence="9">
    <location>
        <begin position="289"/>
        <end position="311"/>
    </location>
</feature>
<evidence type="ECO:0000256" key="3">
    <source>
        <dbReference type="ARBA" id="ARBA00022448"/>
    </source>
</evidence>
<comment type="subcellular location">
    <subcellularLocation>
        <location evidence="1">Membrane</location>
        <topology evidence="1">Multi-pass membrane protein</topology>
    </subcellularLocation>
</comment>
<dbReference type="InterPro" id="IPR003663">
    <property type="entry name" value="Sugar/inositol_transpt"/>
</dbReference>
<comment type="similarity">
    <text evidence="2 7">Belongs to the major facilitator superfamily. Sugar transporter (TC 2.A.1.1) family.</text>
</comment>
<evidence type="ECO:0000256" key="4">
    <source>
        <dbReference type="ARBA" id="ARBA00022692"/>
    </source>
</evidence>
<keyword evidence="4 9" id="KW-0812">Transmembrane</keyword>
<evidence type="ECO:0000256" key="6">
    <source>
        <dbReference type="ARBA" id="ARBA00023136"/>
    </source>
</evidence>
<evidence type="ECO:0000256" key="2">
    <source>
        <dbReference type="ARBA" id="ARBA00010992"/>
    </source>
</evidence>
<feature type="transmembrane region" description="Helical" evidence="9">
    <location>
        <begin position="130"/>
        <end position="149"/>
    </location>
</feature>
<feature type="domain" description="Major facilitator superfamily (MFS) profile" evidence="10">
    <location>
        <begin position="40"/>
        <end position="478"/>
    </location>
</feature>
<dbReference type="Gene3D" id="1.20.1250.20">
    <property type="entry name" value="MFS general substrate transporter like domains"/>
    <property type="match status" value="1"/>
</dbReference>
<dbReference type="GO" id="GO:0016020">
    <property type="term" value="C:membrane"/>
    <property type="evidence" value="ECO:0007669"/>
    <property type="project" value="UniProtKB-SubCell"/>
</dbReference>
<sequence>MAPAAAHIGNPADPIVTALVEQDHTPWYKKANLRYLYLIMFPTCIGIEMTSGFDSSMMNGLQAVANWDAYFGFPRGSKLGILSASYSLGAIVGLPLIPFISDRWGRRWTIIFGSAIMIVGAVLQGCAQNFAMFVIARLVLGFGIPYGIVGASSLIGETAYPKERATLTSIFNASWFIGAIIAAAITLGTFAMPNTWSWRIPSILQVVPSLLQIVFMPFMPESPRFLIQHDRLEEAHAFFVKYHAEGDANSELVKAEIAQVQTAIRLELEAAKLGWRELFRTPGNIRRSIITGFLGLFTQWSGNTLISYYLVQILNQAGITNKGTQTRVNLGQTCWQFLNGSIIAFFVPRLLKRRPAYFICTIGLLLVYISWTIAASKYAETKNQAAGYAVLVMIFLYTPFYNVGYNALTYTYLVELFPYHIRASGIAFFQIFGRMAGFFNNFVNPIALQAISWKYYITYCVWLGFEIVFVYFMFPETAGRTLEELAFLFEGDVNNEVLNKTTEKQLGDSVHLDDIPVPSAGPKDEERPTVAEIEDAKT</sequence>
<gene>
    <name evidence="11" type="ORF">TWF696_001652</name>
</gene>
<feature type="transmembrane region" description="Helical" evidence="9">
    <location>
        <begin position="170"/>
        <end position="192"/>
    </location>
</feature>
<dbReference type="NCBIfam" id="TIGR00879">
    <property type="entry name" value="SP"/>
    <property type="match status" value="1"/>
</dbReference>